<comment type="caution">
    <text evidence="2">The sequence shown here is derived from an EMBL/GenBank/DDBJ whole genome shotgun (WGS) entry which is preliminary data.</text>
</comment>
<dbReference type="PANTHER" id="PTHR46536:SF3">
    <property type="entry name" value="ARF7 EFFECTOR PROTEIN C-TERMINAL DOMAIN-CONTAINING PROTEIN"/>
    <property type="match status" value="1"/>
</dbReference>
<organism evidence="2 3">
    <name type="scientific">Acromyrmex heyeri</name>
    <dbReference type="NCBI Taxonomy" id="230685"/>
    <lineage>
        <taxon>Eukaryota</taxon>
        <taxon>Metazoa</taxon>
        <taxon>Ecdysozoa</taxon>
        <taxon>Arthropoda</taxon>
        <taxon>Hexapoda</taxon>
        <taxon>Insecta</taxon>
        <taxon>Pterygota</taxon>
        <taxon>Neoptera</taxon>
        <taxon>Endopterygota</taxon>
        <taxon>Hymenoptera</taxon>
        <taxon>Apocrita</taxon>
        <taxon>Aculeata</taxon>
        <taxon>Formicoidea</taxon>
        <taxon>Formicidae</taxon>
        <taxon>Myrmicinae</taxon>
        <taxon>Acromyrmex</taxon>
    </lineage>
</organism>
<dbReference type="EMBL" id="JAANIB010009007">
    <property type="protein sequence ID" value="KAG5323074.1"/>
    <property type="molecule type" value="Genomic_DNA"/>
</dbReference>
<dbReference type="Proteomes" id="UP000670152">
    <property type="component" value="Unassembled WGS sequence"/>
</dbReference>
<dbReference type="PANTHER" id="PTHR46536">
    <property type="entry name" value="ARL14 EFFECTOR PROTEIN"/>
    <property type="match status" value="1"/>
</dbReference>
<evidence type="ECO:0000259" key="1">
    <source>
        <dbReference type="Pfam" id="PF14949"/>
    </source>
</evidence>
<reference evidence="2 3" key="1">
    <citation type="submission" date="2020-02" db="EMBL/GenBank/DDBJ databases">
        <title>Relaxed selection underlies rapid genomic changes in the transitions from sociality to social parasitism in ants.</title>
        <authorList>
            <person name="Bi X."/>
        </authorList>
    </citation>
    <scope>NUCLEOTIDE SEQUENCE [LARGE SCALE GENOMIC DNA]</scope>
    <source>
        <strain evidence="2">BGI-DK2014b</strain>
        <tissue evidence="2">Whole body</tissue>
    </source>
</reference>
<dbReference type="Pfam" id="PF14949">
    <property type="entry name" value="ARF7EP_C"/>
    <property type="match status" value="1"/>
</dbReference>
<feature type="non-terminal residue" evidence="2">
    <location>
        <position position="1"/>
    </location>
</feature>
<evidence type="ECO:0000313" key="3">
    <source>
        <dbReference type="Proteomes" id="UP000670152"/>
    </source>
</evidence>
<accession>A0A836EZ44</accession>
<keyword evidence="3" id="KW-1185">Reference proteome</keyword>
<dbReference type="InterPro" id="IPR029264">
    <property type="entry name" value="ARF7EP_C"/>
</dbReference>
<name>A0A836EZ44_9HYME</name>
<evidence type="ECO:0000313" key="2">
    <source>
        <dbReference type="EMBL" id="KAG5323074.1"/>
    </source>
</evidence>
<gene>
    <name evidence="2" type="primary">Arl14ep</name>
    <name evidence="2" type="ORF">G6Z77_0013608</name>
</gene>
<dbReference type="OrthoDB" id="5984406at2759"/>
<proteinExistence type="predicted"/>
<protein>
    <submittedName>
        <fullName evidence="2">AL14E protein</fullName>
    </submittedName>
</protein>
<sequence>NKEKTLVEFIKHIENNITGRPKNIVNFIRNNSSYSKNYVHNIIKNSISNTPSRIKDSFHLFDMLNGKQLESNYVLASFDIVSLFTNIPIDLAINSISKRWDHISMKTKSTRGSRQRAVDNLSKKFLRNFDPEHSEREKRKLYRRLYQSYRKHLYNDEGIFIRTSDDLCDCLSLDCPGCHFPCSKCSSPKCAHDCRNNRKWTYDSIHCEGTGPVIKNPLMKETK</sequence>
<feature type="non-terminal residue" evidence="2">
    <location>
        <position position="223"/>
    </location>
</feature>
<dbReference type="AlphaFoldDB" id="A0A836EZ44"/>
<feature type="domain" description="ARF7 effector protein C-terminal" evidence="1">
    <location>
        <begin position="117"/>
        <end position="208"/>
    </location>
</feature>